<evidence type="ECO:0000313" key="2">
    <source>
        <dbReference type="EMBL" id="CAG8498020.1"/>
    </source>
</evidence>
<feature type="domain" description="Protein kinase" evidence="1">
    <location>
        <begin position="36"/>
        <end position="235"/>
    </location>
</feature>
<dbReference type="InterPro" id="IPR011009">
    <property type="entry name" value="Kinase-like_dom_sf"/>
</dbReference>
<evidence type="ECO:0000313" key="3">
    <source>
        <dbReference type="Proteomes" id="UP000789901"/>
    </source>
</evidence>
<dbReference type="PROSITE" id="PS50011">
    <property type="entry name" value="PROTEIN_KINASE_DOM"/>
    <property type="match status" value="1"/>
</dbReference>
<evidence type="ECO:0000259" key="1">
    <source>
        <dbReference type="PROSITE" id="PS50011"/>
    </source>
</evidence>
<dbReference type="Pfam" id="PF07714">
    <property type="entry name" value="PK_Tyr_Ser-Thr"/>
    <property type="match status" value="1"/>
</dbReference>
<proteinExistence type="predicted"/>
<accession>A0ABM8W147</accession>
<sequence>MPGGLSSTKQNGESNIDWIVRMIKEKHIDFIDYKEFEKTEFINYGSSGVITKSLWKATNMVIALKQIASHEVLTEPKHQELIKEIKTFHSIKIKSFVETGYKNVIECFGVSRLDEETFLLVLEHADNGCLRDYLNKHRDNLTWEQKVNIARQHTGNIVIKKDENFKDGIRVMIIDFGLSKVVTRHSISNQTIGGLVNFVDPYILEELNAQYGKKYICHRGFKIASTDISLTNQTD</sequence>
<name>A0ABM8W147_GIGMA</name>
<keyword evidence="3" id="KW-1185">Reference proteome</keyword>
<dbReference type="Gene3D" id="1.10.510.10">
    <property type="entry name" value="Transferase(Phosphotransferase) domain 1"/>
    <property type="match status" value="1"/>
</dbReference>
<dbReference type="InterPro" id="IPR000719">
    <property type="entry name" value="Prot_kinase_dom"/>
</dbReference>
<dbReference type="EMBL" id="CAJVQB010000607">
    <property type="protein sequence ID" value="CAG8498020.1"/>
    <property type="molecule type" value="Genomic_DNA"/>
</dbReference>
<reference evidence="2 3" key="1">
    <citation type="submission" date="2021-06" db="EMBL/GenBank/DDBJ databases">
        <authorList>
            <person name="Kallberg Y."/>
            <person name="Tangrot J."/>
            <person name="Rosling A."/>
        </authorList>
    </citation>
    <scope>NUCLEOTIDE SEQUENCE [LARGE SCALE GENOMIC DNA]</scope>
    <source>
        <strain evidence="2 3">120-4 pot B 10/14</strain>
    </source>
</reference>
<dbReference type="InterPro" id="IPR001245">
    <property type="entry name" value="Ser-Thr/Tyr_kinase_cat_dom"/>
</dbReference>
<comment type="caution">
    <text evidence="2">The sequence shown here is derived from an EMBL/GenBank/DDBJ whole genome shotgun (WGS) entry which is preliminary data.</text>
</comment>
<gene>
    <name evidence="2" type="ORF">GMARGA_LOCUS2057</name>
</gene>
<dbReference type="SUPFAM" id="SSF56112">
    <property type="entry name" value="Protein kinase-like (PK-like)"/>
    <property type="match status" value="1"/>
</dbReference>
<protein>
    <submittedName>
        <fullName evidence="2">20819_t:CDS:1</fullName>
    </submittedName>
</protein>
<dbReference type="Proteomes" id="UP000789901">
    <property type="component" value="Unassembled WGS sequence"/>
</dbReference>
<organism evidence="2 3">
    <name type="scientific">Gigaspora margarita</name>
    <dbReference type="NCBI Taxonomy" id="4874"/>
    <lineage>
        <taxon>Eukaryota</taxon>
        <taxon>Fungi</taxon>
        <taxon>Fungi incertae sedis</taxon>
        <taxon>Mucoromycota</taxon>
        <taxon>Glomeromycotina</taxon>
        <taxon>Glomeromycetes</taxon>
        <taxon>Diversisporales</taxon>
        <taxon>Gigasporaceae</taxon>
        <taxon>Gigaspora</taxon>
    </lineage>
</organism>